<dbReference type="InterPro" id="IPR001048">
    <property type="entry name" value="Asp/Glu/Uridylate_kinase"/>
</dbReference>
<dbReference type="HAMAP" id="MF_00082">
    <property type="entry name" value="ArgB"/>
    <property type="match status" value="1"/>
</dbReference>
<dbReference type="PIRSF" id="PIRSF000728">
    <property type="entry name" value="NAGK"/>
    <property type="match status" value="1"/>
</dbReference>
<comment type="function">
    <text evidence="9">Catalyzes the ATP-dependent phosphorylation of N-acetyl-L-glutamate.</text>
</comment>
<keyword evidence="7 9" id="KW-0067">ATP-binding</keyword>
<dbReference type="PANTHER" id="PTHR23342:SF0">
    <property type="entry name" value="N-ACETYLGLUTAMATE SYNTHASE, MITOCHONDRIAL"/>
    <property type="match status" value="1"/>
</dbReference>
<comment type="similarity">
    <text evidence="9">Belongs to the acetylglutamate kinase family. ArgB subfamily.</text>
</comment>
<evidence type="ECO:0000256" key="5">
    <source>
        <dbReference type="ARBA" id="ARBA00022741"/>
    </source>
</evidence>
<keyword evidence="6 9" id="KW-0418">Kinase</keyword>
<dbReference type="PRINTS" id="PR00474">
    <property type="entry name" value="GLU5KINASE"/>
</dbReference>
<proteinExistence type="inferred from homology"/>
<keyword evidence="2 9" id="KW-0055">Arginine biosynthesis</keyword>
<feature type="site" description="Transition state stabilizer" evidence="9">
    <location>
        <position position="254"/>
    </location>
</feature>
<keyword evidence="9" id="KW-0963">Cytoplasm</keyword>
<feature type="binding site" evidence="9">
    <location>
        <begin position="71"/>
        <end position="72"/>
    </location>
    <ligand>
        <name>substrate</name>
    </ligand>
</feature>
<evidence type="ECO:0000256" key="2">
    <source>
        <dbReference type="ARBA" id="ARBA00022571"/>
    </source>
</evidence>
<evidence type="ECO:0000313" key="12">
    <source>
        <dbReference type="Proteomes" id="UP000247465"/>
    </source>
</evidence>
<sequence length="296" mass="32213">MTTNLKLDPVAKAEVLLEALPYIQRFRDSTFLIKYGGSFMDDPDKSLRLQVIRDIVLLNAVGVRIVIVHGGGKAISRAMGKAGLEPRFIRGLRVTDKESIRIVEKTLNKEINNEICDLLSHQKGKPLGLPGNAILNCSKLESFSENGELIDLGFVGKIQNVSTEPVESCLEDGSIPVLSSIATDRGGNVFNTNADEAASAVASALLARRLVYLCDVPGLLRDPKDPSSIIRTLYLDEVDELKNAGVISSGMLPKVDSAIRAIKAGVKRVHFIDARMPHSILLEIFTDKGIGTEIRK</sequence>
<evidence type="ECO:0000256" key="9">
    <source>
        <dbReference type="HAMAP-Rule" id="MF_00082"/>
    </source>
</evidence>
<dbReference type="NCBIfam" id="TIGR00761">
    <property type="entry name" value="argB"/>
    <property type="match status" value="1"/>
</dbReference>
<dbReference type="GO" id="GO:0005737">
    <property type="term" value="C:cytoplasm"/>
    <property type="evidence" value="ECO:0007669"/>
    <property type="project" value="UniProtKB-SubCell"/>
</dbReference>
<comment type="catalytic activity">
    <reaction evidence="8 9">
        <text>N-acetyl-L-glutamate + ATP = N-acetyl-L-glutamyl 5-phosphate + ADP</text>
        <dbReference type="Rhea" id="RHEA:14629"/>
        <dbReference type="ChEBI" id="CHEBI:30616"/>
        <dbReference type="ChEBI" id="CHEBI:44337"/>
        <dbReference type="ChEBI" id="CHEBI:57936"/>
        <dbReference type="ChEBI" id="CHEBI:456216"/>
        <dbReference type="EC" id="2.7.2.8"/>
    </reaction>
</comment>
<evidence type="ECO:0000256" key="8">
    <source>
        <dbReference type="ARBA" id="ARBA00048141"/>
    </source>
</evidence>
<gene>
    <name evidence="9 11" type="primary">argB</name>
    <name evidence="11" type="ORF">DF168_00934</name>
</gene>
<feature type="binding site" evidence="9">
    <location>
        <position position="191"/>
    </location>
    <ligand>
        <name>substrate</name>
    </ligand>
</feature>
<organism evidence="11 12">
    <name type="scientific">Candidatus Moanibacter tarae</name>
    <dbReference type="NCBI Taxonomy" id="2200854"/>
    <lineage>
        <taxon>Bacteria</taxon>
        <taxon>Pseudomonadati</taxon>
        <taxon>Verrucomicrobiota</taxon>
        <taxon>Opitutia</taxon>
        <taxon>Puniceicoccales</taxon>
        <taxon>Puniceicoccales incertae sedis</taxon>
        <taxon>Candidatus Moanibacter</taxon>
    </lineage>
</organism>
<dbReference type="Gene3D" id="3.40.1160.10">
    <property type="entry name" value="Acetylglutamate kinase-like"/>
    <property type="match status" value="1"/>
</dbReference>
<feature type="domain" description="Aspartate/glutamate/uridylate kinase" evidence="10">
    <location>
        <begin position="30"/>
        <end position="273"/>
    </location>
</feature>
<dbReference type="Pfam" id="PF00696">
    <property type="entry name" value="AA_kinase"/>
    <property type="match status" value="1"/>
</dbReference>
<dbReference type="GO" id="GO:0042450">
    <property type="term" value="P:L-arginine biosynthetic process via ornithine"/>
    <property type="evidence" value="ECO:0007669"/>
    <property type="project" value="UniProtKB-UniRule"/>
</dbReference>
<accession>A0A2Z4ALE6</accession>
<keyword evidence="3 9" id="KW-0028">Amino-acid biosynthesis</keyword>
<feature type="binding site" evidence="9">
    <location>
        <position position="93"/>
    </location>
    <ligand>
        <name>substrate</name>
    </ligand>
</feature>
<dbReference type="FunFam" id="3.40.1160.10:FF:000004">
    <property type="entry name" value="Acetylglutamate kinase"/>
    <property type="match status" value="1"/>
</dbReference>
<keyword evidence="4 9" id="KW-0808">Transferase</keyword>
<dbReference type="Proteomes" id="UP000247465">
    <property type="component" value="Chromosome"/>
</dbReference>
<dbReference type="UniPathway" id="UPA00068">
    <property type="reaction ID" value="UER00107"/>
</dbReference>
<dbReference type="InterPro" id="IPR037528">
    <property type="entry name" value="ArgB"/>
</dbReference>
<dbReference type="AlphaFoldDB" id="A0A2Z4ALE6"/>
<dbReference type="KEGG" id="mtar:DF168_00934"/>
<dbReference type="GO" id="GO:0005524">
    <property type="term" value="F:ATP binding"/>
    <property type="evidence" value="ECO:0007669"/>
    <property type="project" value="UniProtKB-UniRule"/>
</dbReference>
<evidence type="ECO:0000256" key="4">
    <source>
        <dbReference type="ARBA" id="ARBA00022679"/>
    </source>
</evidence>
<name>A0A2Z4ALE6_9BACT</name>
<dbReference type="EMBL" id="CP029803">
    <property type="protein sequence ID" value="AWT59740.1"/>
    <property type="molecule type" value="Genomic_DNA"/>
</dbReference>
<dbReference type="GO" id="GO:0003991">
    <property type="term" value="F:acetylglutamate kinase activity"/>
    <property type="evidence" value="ECO:0007669"/>
    <property type="project" value="UniProtKB-UniRule"/>
</dbReference>
<evidence type="ECO:0000313" key="11">
    <source>
        <dbReference type="EMBL" id="AWT59740.1"/>
    </source>
</evidence>
<comment type="subcellular location">
    <subcellularLocation>
        <location evidence="9">Cytoplasm</location>
    </subcellularLocation>
</comment>
<evidence type="ECO:0000256" key="1">
    <source>
        <dbReference type="ARBA" id="ARBA00004828"/>
    </source>
</evidence>
<evidence type="ECO:0000256" key="6">
    <source>
        <dbReference type="ARBA" id="ARBA00022777"/>
    </source>
</evidence>
<feature type="site" description="Transition state stabilizer" evidence="9">
    <location>
        <position position="34"/>
    </location>
</feature>
<dbReference type="InterPro" id="IPR004662">
    <property type="entry name" value="AcgluKinase_fam"/>
</dbReference>
<evidence type="ECO:0000256" key="3">
    <source>
        <dbReference type="ARBA" id="ARBA00022605"/>
    </source>
</evidence>
<keyword evidence="5 9" id="KW-0547">Nucleotide-binding</keyword>
<dbReference type="EC" id="2.7.2.8" evidence="9"/>
<comment type="pathway">
    <text evidence="1 9">Amino-acid biosynthesis; L-arginine biosynthesis; N(2)-acetyl-L-ornithine from L-glutamate: step 2/4.</text>
</comment>
<reference evidence="11 12" key="1">
    <citation type="submission" date="2018-06" db="EMBL/GenBank/DDBJ databases">
        <title>Draft Genome Sequence of a Novel Marine Bacterium Related to the Verrucomicrobia.</title>
        <authorList>
            <person name="Vosseberg J."/>
            <person name="Martijn J."/>
            <person name="Ettema T.J.G."/>
        </authorList>
    </citation>
    <scope>NUCLEOTIDE SEQUENCE [LARGE SCALE GENOMIC DNA]</scope>
    <source>
        <strain evidence="11">TARA_B100001123</strain>
    </source>
</reference>
<dbReference type="InterPro" id="IPR001057">
    <property type="entry name" value="Glu/AcGlu_kinase"/>
</dbReference>
<evidence type="ECO:0000259" key="10">
    <source>
        <dbReference type="Pfam" id="PF00696"/>
    </source>
</evidence>
<evidence type="ECO:0000256" key="7">
    <source>
        <dbReference type="ARBA" id="ARBA00022840"/>
    </source>
</evidence>
<dbReference type="SUPFAM" id="SSF53633">
    <property type="entry name" value="Carbamate kinase-like"/>
    <property type="match status" value="1"/>
</dbReference>
<dbReference type="PANTHER" id="PTHR23342">
    <property type="entry name" value="N-ACETYLGLUTAMATE SYNTHASE"/>
    <property type="match status" value="1"/>
</dbReference>
<protein>
    <recommendedName>
        <fullName evidence="9">Acetylglutamate kinase</fullName>
        <ecNumber evidence="9">2.7.2.8</ecNumber>
    </recommendedName>
    <alternativeName>
        <fullName evidence="9">N-acetyl-L-glutamate 5-phosphotransferase</fullName>
    </alternativeName>
    <alternativeName>
        <fullName evidence="9">NAG kinase</fullName>
        <shortName evidence="9">NAGK</shortName>
    </alternativeName>
</protein>
<dbReference type="InterPro" id="IPR036393">
    <property type="entry name" value="AceGlu_kinase-like_sf"/>
</dbReference>